<reference evidence="9 10" key="1">
    <citation type="submission" date="2019-08" db="EMBL/GenBank/DDBJ databases">
        <title>Bacillus genomes from the desert of Cuatro Cienegas, Coahuila.</title>
        <authorList>
            <person name="Olmedo-Alvarez G."/>
        </authorList>
    </citation>
    <scope>NUCLEOTIDE SEQUENCE [LARGE SCALE GENOMIC DNA]</scope>
    <source>
        <strain evidence="9 10">CH37_1T</strain>
    </source>
</reference>
<feature type="transmembrane region" description="Helical" evidence="8">
    <location>
        <begin position="451"/>
        <end position="475"/>
    </location>
</feature>
<dbReference type="PIRSF" id="PIRSF005690">
    <property type="entry name" value="GerBA"/>
    <property type="match status" value="1"/>
</dbReference>
<protein>
    <submittedName>
        <fullName evidence="9">Spore germination protein</fullName>
    </submittedName>
</protein>
<gene>
    <name evidence="9" type="ORF">FZD47_18715</name>
</gene>
<dbReference type="AlphaFoldDB" id="A0A5D4SIW6"/>
<feature type="region of interest" description="Disordered" evidence="7">
    <location>
        <begin position="519"/>
        <end position="545"/>
    </location>
</feature>
<organism evidence="9 10">
    <name type="scientific">Bacillus infantis</name>
    <dbReference type="NCBI Taxonomy" id="324767"/>
    <lineage>
        <taxon>Bacteria</taxon>
        <taxon>Bacillati</taxon>
        <taxon>Bacillota</taxon>
        <taxon>Bacilli</taxon>
        <taxon>Bacillales</taxon>
        <taxon>Bacillaceae</taxon>
        <taxon>Bacillus</taxon>
    </lineage>
</organism>
<evidence type="ECO:0000256" key="1">
    <source>
        <dbReference type="ARBA" id="ARBA00004141"/>
    </source>
</evidence>
<keyword evidence="4 8" id="KW-1133">Transmembrane helix</keyword>
<dbReference type="PANTHER" id="PTHR22550:SF5">
    <property type="entry name" value="LEUCINE ZIPPER PROTEIN 4"/>
    <property type="match status" value="1"/>
</dbReference>
<evidence type="ECO:0000256" key="4">
    <source>
        <dbReference type="ARBA" id="ARBA00022989"/>
    </source>
</evidence>
<evidence type="ECO:0000256" key="5">
    <source>
        <dbReference type="ARBA" id="ARBA00023136"/>
    </source>
</evidence>
<name>A0A5D4SIW6_9BACI</name>
<proteinExistence type="inferred from homology"/>
<evidence type="ECO:0000256" key="6">
    <source>
        <dbReference type="PIRNR" id="PIRNR005690"/>
    </source>
</evidence>
<evidence type="ECO:0000256" key="3">
    <source>
        <dbReference type="ARBA" id="ARBA00022692"/>
    </source>
</evidence>
<dbReference type="GO" id="GO:0009847">
    <property type="term" value="P:spore germination"/>
    <property type="evidence" value="ECO:0007669"/>
    <property type="project" value="UniProtKB-UniRule"/>
</dbReference>
<dbReference type="InterPro" id="IPR004995">
    <property type="entry name" value="Spore_Ger"/>
</dbReference>
<accession>A0A5D4SIW6</accession>
<dbReference type="EMBL" id="VTES01000005">
    <property type="protein sequence ID" value="TYS62114.1"/>
    <property type="molecule type" value="Genomic_DNA"/>
</dbReference>
<dbReference type="Pfam" id="PF03323">
    <property type="entry name" value="GerA"/>
    <property type="match status" value="1"/>
</dbReference>
<comment type="caution">
    <text evidence="9">The sequence shown here is derived from an EMBL/GenBank/DDBJ whole genome shotgun (WGS) entry which is preliminary data.</text>
</comment>
<evidence type="ECO:0000256" key="8">
    <source>
        <dbReference type="SAM" id="Phobius"/>
    </source>
</evidence>
<evidence type="ECO:0000313" key="10">
    <source>
        <dbReference type="Proteomes" id="UP000323732"/>
    </source>
</evidence>
<feature type="transmembrane region" description="Helical" evidence="8">
    <location>
        <begin position="421"/>
        <end position="439"/>
    </location>
</feature>
<dbReference type="RefSeq" id="WP_148950539.1">
    <property type="nucleotide sequence ID" value="NZ_VTES01000005.1"/>
</dbReference>
<sequence length="545" mass="60411">MEKPKPEAFREKWGEMLKRIKTLSRIKRVEKEREEKTEKETGDKSLDSYELEELKEELSCRFGASADLKIEELKAGAADALLFYLETMIDSNVLKEIIHSIAKEPGTDTKVKTIDDVKGYGKEHFGGSGYKLAETVSQMTDFMLSGSIILAFKGVPRAISIPVPTTESRSIAEPSTQTVVRGPKDGFVETLSVNVSLIRRRIKNPRLQFEEFTIGNDTRTTVFISYMKDIADSGIVEEVRKRLKKIDTGAIFETGNIEELIADKTATLFPLALNTERPDAVAANLLEGKVAILCDGTPFVLLVPAVLVDFFSVSEDYYQNFLMGTFIRFIRYISFMIALITPSLYVGILTFHHELLPTTLLLSVIAQREGVPFPAVIEVLLMEITFEILREAGVRMPRAVGQTVSIVGALVIGQAAAEAGIISNIMVIIVAITAIANFVSPTYSFANASRLLRFLLIITAAFLGLYGVLIVLVLMVAHLSALRSFGVPYLAPVAPFIIESQKDVFFRFPFWSMNKRPSYLKPQKEEKQPKTGSPSPPPMNGGHGK</sequence>
<comment type="subcellular location">
    <subcellularLocation>
        <location evidence="6">Cell membrane</location>
    </subcellularLocation>
    <subcellularLocation>
        <location evidence="1">Membrane</location>
        <topology evidence="1">Multi-pass membrane protein</topology>
    </subcellularLocation>
</comment>
<keyword evidence="5 6" id="KW-0472">Membrane</keyword>
<dbReference type="Proteomes" id="UP000323732">
    <property type="component" value="Unassembled WGS sequence"/>
</dbReference>
<evidence type="ECO:0000256" key="7">
    <source>
        <dbReference type="SAM" id="MobiDB-lite"/>
    </source>
</evidence>
<comment type="similarity">
    <text evidence="2 6">Belongs to the GerABKA family.</text>
</comment>
<dbReference type="InterPro" id="IPR050768">
    <property type="entry name" value="UPF0353/GerABKA_families"/>
</dbReference>
<feature type="transmembrane region" description="Helical" evidence="8">
    <location>
        <begin position="329"/>
        <end position="351"/>
    </location>
</feature>
<dbReference type="GO" id="GO:0005886">
    <property type="term" value="C:plasma membrane"/>
    <property type="evidence" value="ECO:0007669"/>
    <property type="project" value="UniProtKB-SubCell"/>
</dbReference>
<keyword evidence="3 8" id="KW-0812">Transmembrane</keyword>
<evidence type="ECO:0000313" key="9">
    <source>
        <dbReference type="EMBL" id="TYS62114.1"/>
    </source>
</evidence>
<dbReference type="PANTHER" id="PTHR22550">
    <property type="entry name" value="SPORE GERMINATION PROTEIN"/>
    <property type="match status" value="1"/>
</dbReference>
<evidence type="ECO:0000256" key="2">
    <source>
        <dbReference type="ARBA" id="ARBA00005278"/>
    </source>
</evidence>